<organism evidence="5 6">
    <name type="scientific">Sphingobacterium puteale</name>
    <dbReference type="NCBI Taxonomy" id="2420510"/>
    <lineage>
        <taxon>Bacteria</taxon>
        <taxon>Pseudomonadati</taxon>
        <taxon>Bacteroidota</taxon>
        <taxon>Sphingobacteriia</taxon>
        <taxon>Sphingobacteriales</taxon>
        <taxon>Sphingobacteriaceae</taxon>
        <taxon>Sphingobacterium</taxon>
    </lineage>
</organism>
<keyword evidence="1" id="KW-0802">TPR repeat</keyword>
<dbReference type="SUPFAM" id="SSF48452">
    <property type="entry name" value="TPR-like"/>
    <property type="match status" value="1"/>
</dbReference>
<keyword evidence="6" id="KW-1185">Reference proteome</keyword>
<dbReference type="SUPFAM" id="SSF46894">
    <property type="entry name" value="C-terminal effector domain of the bipartite response regulators"/>
    <property type="match status" value="1"/>
</dbReference>
<dbReference type="AlphaFoldDB" id="A0A420VRR8"/>
<keyword evidence="2" id="KW-0175">Coiled coil</keyword>
<dbReference type="InterPro" id="IPR019734">
    <property type="entry name" value="TPR_rpt"/>
</dbReference>
<dbReference type="Gene3D" id="1.25.40.10">
    <property type="entry name" value="Tetratricopeptide repeat domain"/>
    <property type="match status" value="1"/>
</dbReference>
<accession>A0A420VRR8</accession>
<name>A0A420VRR8_9SPHI</name>
<feature type="signal peptide" evidence="4">
    <location>
        <begin position="1"/>
        <end position="19"/>
    </location>
</feature>
<gene>
    <name evidence="5" type="ORF">D7322_24510</name>
</gene>
<feature type="repeat" description="TPR" evidence="1">
    <location>
        <begin position="193"/>
        <end position="226"/>
    </location>
</feature>
<keyword evidence="3" id="KW-1133">Transmembrane helix</keyword>
<dbReference type="GO" id="GO:0006355">
    <property type="term" value="P:regulation of DNA-templated transcription"/>
    <property type="evidence" value="ECO:0007669"/>
    <property type="project" value="InterPro"/>
</dbReference>
<feature type="transmembrane region" description="Helical" evidence="3">
    <location>
        <begin position="337"/>
        <end position="359"/>
    </location>
</feature>
<dbReference type="Proteomes" id="UP000282423">
    <property type="component" value="Unassembled WGS sequence"/>
</dbReference>
<evidence type="ECO:0000313" key="6">
    <source>
        <dbReference type="Proteomes" id="UP000282423"/>
    </source>
</evidence>
<dbReference type="InterPro" id="IPR011990">
    <property type="entry name" value="TPR-like_helical_dom_sf"/>
</dbReference>
<dbReference type="Pfam" id="PF13424">
    <property type="entry name" value="TPR_12"/>
    <property type="match status" value="1"/>
</dbReference>
<evidence type="ECO:0000256" key="4">
    <source>
        <dbReference type="SAM" id="SignalP"/>
    </source>
</evidence>
<keyword evidence="4" id="KW-0732">Signal</keyword>
<proteinExistence type="predicted"/>
<dbReference type="OrthoDB" id="711632at2"/>
<evidence type="ECO:0000256" key="2">
    <source>
        <dbReference type="SAM" id="Coils"/>
    </source>
</evidence>
<evidence type="ECO:0000256" key="3">
    <source>
        <dbReference type="SAM" id="Phobius"/>
    </source>
</evidence>
<dbReference type="SMART" id="SM00028">
    <property type="entry name" value="TPR"/>
    <property type="match status" value="3"/>
</dbReference>
<evidence type="ECO:0000256" key="1">
    <source>
        <dbReference type="PROSITE-ProRule" id="PRU00339"/>
    </source>
</evidence>
<keyword evidence="3" id="KW-0812">Transmembrane</keyword>
<dbReference type="RefSeq" id="WP_121126825.1">
    <property type="nucleotide sequence ID" value="NZ_RBWS01000024.1"/>
</dbReference>
<sequence length="488" mass="56156">MTRQFLLFIFFLLTLKTFADDNKKQEIDSLLAKSIEFANRGNLVTYLETTIKALNLANAANYDEGKAKSGCYLAEGLVTVGLFKEGLKQLDRIETTDYYKKEIFMQSEVLRLRGRAYGHLNLNQQALRAFRLQQGLIKKLTGEQQVKSYQFNYENLSSIFQNLEQLDSVQKYTELQLENLKVFEEKDAAKRYQVVYDNLGRLYAARGDFAKAQQYLDKSLDLIKKYKIPIVLNTYGALGFLEKKRGNLKKAAAYYEESLASKRAVGSRIGMKNSYQELADFYRTTGLDKAKADHYGMAFTLLSDSLERENRQVVDQVLSLILNLKDQESDTKVSKSVTISLIILAVLIVAIVFFVWRVWHNRKLLGQKEEALQETETLNKELTEQIGENKFNNLIDLAKSNNPEFLTLFAELYPQFIQALKILDPNIRTTELEFCAMAFLNFSTKNIAEYTFVTIRAVQVRKNRLRKKLEIPSDADFNTWMRGLAEKG</sequence>
<feature type="coiled-coil region" evidence="2">
    <location>
        <begin position="361"/>
        <end position="388"/>
    </location>
</feature>
<protein>
    <submittedName>
        <fullName evidence="5">Tetratricopeptide repeat protein</fullName>
    </submittedName>
</protein>
<reference evidence="5 6" key="1">
    <citation type="submission" date="2018-10" db="EMBL/GenBank/DDBJ databases">
        <title>Sphingobacterium sp. M05W1-28.</title>
        <authorList>
            <person name="Cai H."/>
        </authorList>
    </citation>
    <scope>NUCLEOTIDE SEQUENCE [LARGE SCALE GENOMIC DNA]</scope>
    <source>
        <strain evidence="5 6">M05W1-28</strain>
    </source>
</reference>
<dbReference type="GO" id="GO:0003677">
    <property type="term" value="F:DNA binding"/>
    <property type="evidence" value="ECO:0007669"/>
    <property type="project" value="InterPro"/>
</dbReference>
<evidence type="ECO:0000313" key="5">
    <source>
        <dbReference type="EMBL" id="RKO68957.1"/>
    </source>
</evidence>
<comment type="caution">
    <text evidence="5">The sequence shown here is derived from an EMBL/GenBank/DDBJ whole genome shotgun (WGS) entry which is preliminary data.</text>
</comment>
<dbReference type="EMBL" id="RBWS01000024">
    <property type="protein sequence ID" value="RKO68957.1"/>
    <property type="molecule type" value="Genomic_DNA"/>
</dbReference>
<keyword evidence="3" id="KW-0472">Membrane</keyword>
<feature type="chain" id="PRO_5019298195" evidence="4">
    <location>
        <begin position="20"/>
        <end position="488"/>
    </location>
</feature>
<dbReference type="PROSITE" id="PS50005">
    <property type="entry name" value="TPR"/>
    <property type="match status" value="1"/>
</dbReference>
<dbReference type="InterPro" id="IPR016032">
    <property type="entry name" value="Sig_transdc_resp-reg_C-effctor"/>
</dbReference>